<evidence type="ECO:0000256" key="2">
    <source>
        <dbReference type="ARBA" id="ARBA00004245"/>
    </source>
</evidence>
<dbReference type="GO" id="GO:0005516">
    <property type="term" value="F:calmodulin binding"/>
    <property type="evidence" value="ECO:0007669"/>
    <property type="project" value="TreeGrafter"/>
</dbReference>
<proteinExistence type="predicted"/>
<name>A0AAW1B1J4_CROAD</name>
<comment type="caution">
    <text evidence="7">The sequence shown here is derived from an EMBL/GenBank/DDBJ whole genome shotgun (WGS) entry which is preliminary data.</text>
</comment>
<gene>
    <name evidence="7" type="ORF">NXF25_019240</name>
</gene>
<dbReference type="PANTHER" id="PTHR21490">
    <property type="entry name" value="ENKURIN-RELATED"/>
    <property type="match status" value="1"/>
</dbReference>
<keyword evidence="4" id="KW-0206">Cytoskeleton</keyword>
<reference evidence="7 8" key="1">
    <citation type="journal article" date="2024" name="Proc. Natl. Acad. Sci. U.S.A.">
        <title>The genetic regulatory architecture and epigenomic basis for age-related changes in rattlesnake venom.</title>
        <authorList>
            <person name="Hogan M.P."/>
            <person name="Holding M.L."/>
            <person name="Nystrom G.S."/>
            <person name="Colston T.J."/>
            <person name="Bartlett D.A."/>
            <person name="Mason A.J."/>
            <person name="Ellsworth S.A."/>
            <person name="Rautsaw R.M."/>
            <person name="Lawrence K.C."/>
            <person name="Strickland J.L."/>
            <person name="He B."/>
            <person name="Fraser P."/>
            <person name="Margres M.J."/>
            <person name="Gilbert D.M."/>
            <person name="Gibbs H.L."/>
            <person name="Parkinson C.L."/>
            <person name="Rokyta D.R."/>
        </authorList>
    </citation>
    <scope>NUCLEOTIDE SEQUENCE [LARGE SCALE GENOMIC DNA]</scope>
    <source>
        <strain evidence="7">DRR0105</strain>
    </source>
</reference>
<dbReference type="GO" id="GO:0005879">
    <property type="term" value="C:axonemal microtubule"/>
    <property type="evidence" value="ECO:0007669"/>
    <property type="project" value="TreeGrafter"/>
</dbReference>
<evidence type="ECO:0000313" key="7">
    <source>
        <dbReference type="EMBL" id="KAK9395879.1"/>
    </source>
</evidence>
<protein>
    <submittedName>
        <fullName evidence="7">Enkurin-like</fullName>
    </submittedName>
</protein>
<dbReference type="InterPro" id="IPR052102">
    <property type="entry name" value="Enkurin_domain-protein"/>
</dbReference>
<sequence length="287" mass="33096">MAELCPPPQMEPQESIYHWLPTREEEPPKAPLRYVSSFRPSLQREMEETRKAPCQTMGIPKLQVPTPKEYLRKHAKERKLPQGTHERVKRQPIKALLPLQSDRPLMGVQSEKNFVTANVAEAIMAVAKKPLHACVDQRRGEKFLLDDSGLVQRFLKKKVGALPCPGAGGQEIASDPLLPLQDFGVTPKYIQRRKKEAVDVRKERAAARRECLQKRRLTRLSSRERESILEGLKNNWEEINKDFQSLSMEITTIPQRLRKEKLETEMKQLEHDIAALEKHKFIYIAGE</sequence>
<dbReference type="EMBL" id="JAOTOJ010000008">
    <property type="protein sequence ID" value="KAK9395879.1"/>
    <property type="molecule type" value="Genomic_DNA"/>
</dbReference>
<dbReference type="PANTHER" id="PTHR21490:SF0">
    <property type="entry name" value="ENKURIN"/>
    <property type="match status" value="1"/>
</dbReference>
<dbReference type="Pfam" id="PF13864">
    <property type="entry name" value="Enkurin"/>
    <property type="match status" value="1"/>
</dbReference>
<dbReference type="AlphaFoldDB" id="A0AAW1B1J4"/>
<dbReference type="Proteomes" id="UP001474421">
    <property type="component" value="Unassembled WGS sequence"/>
</dbReference>
<feature type="domain" description="Enkurin" evidence="6">
    <location>
        <begin position="192"/>
        <end position="284"/>
    </location>
</feature>
<dbReference type="PROSITE" id="PS51665">
    <property type="entry name" value="ENKURIN"/>
    <property type="match status" value="1"/>
</dbReference>
<dbReference type="InterPro" id="IPR027012">
    <property type="entry name" value="Enkurin_dom"/>
</dbReference>
<evidence type="ECO:0000256" key="1">
    <source>
        <dbReference type="ARBA" id="ARBA00004138"/>
    </source>
</evidence>
<keyword evidence="8" id="KW-1185">Reference proteome</keyword>
<evidence type="ECO:0000259" key="6">
    <source>
        <dbReference type="PROSITE" id="PS51665"/>
    </source>
</evidence>
<organism evidence="7 8">
    <name type="scientific">Crotalus adamanteus</name>
    <name type="common">Eastern diamondback rattlesnake</name>
    <dbReference type="NCBI Taxonomy" id="8729"/>
    <lineage>
        <taxon>Eukaryota</taxon>
        <taxon>Metazoa</taxon>
        <taxon>Chordata</taxon>
        <taxon>Craniata</taxon>
        <taxon>Vertebrata</taxon>
        <taxon>Euteleostomi</taxon>
        <taxon>Lepidosauria</taxon>
        <taxon>Squamata</taxon>
        <taxon>Bifurcata</taxon>
        <taxon>Unidentata</taxon>
        <taxon>Episquamata</taxon>
        <taxon>Toxicofera</taxon>
        <taxon>Serpentes</taxon>
        <taxon>Colubroidea</taxon>
        <taxon>Viperidae</taxon>
        <taxon>Crotalinae</taxon>
        <taxon>Crotalus</taxon>
    </lineage>
</organism>
<evidence type="ECO:0000256" key="3">
    <source>
        <dbReference type="ARBA" id="ARBA00022490"/>
    </source>
</evidence>
<accession>A0AAW1B1J4</accession>
<evidence type="ECO:0000256" key="4">
    <source>
        <dbReference type="ARBA" id="ARBA00023212"/>
    </source>
</evidence>
<keyword evidence="3" id="KW-0963">Cytoplasm</keyword>
<comment type="subcellular location">
    <subcellularLocation>
        <location evidence="1">Cell projection</location>
        <location evidence="1">Cilium</location>
    </subcellularLocation>
    <subcellularLocation>
        <location evidence="2">Cytoplasm</location>
        <location evidence="2">Cytoskeleton</location>
    </subcellularLocation>
</comment>
<evidence type="ECO:0000313" key="8">
    <source>
        <dbReference type="Proteomes" id="UP001474421"/>
    </source>
</evidence>
<dbReference type="GO" id="GO:0001669">
    <property type="term" value="C:acrosomal vesicle"/>
    <property type="evidence" value="ECO:0007669"/>
    <property type="project" value="TreeGrafter"/>
</dbReference>
<keyword evidence="5" id="KW-0966">Cell projection</keyword>
<evidence type="ECO:0000256" key="5">
    <source>
        <dbReference type="ARBA" id="ARBA00023273"/>
    </source>
</evidence>